<dbReference type="Proteomes" id="UP001199106">
    <property type="component" value="Unassembled WGS sequence"/>
</dbReference>
<proteinExistence type="predicted"/>
<dbReference type="AlphaFoldDB" id="A0AAD4F857"/>
<organism evidence="1 2">
    <name type="scientific">Alternaria panax</name>
    <dbReference type="NCBI Taxonomy" id="48097"/>
    <lineage>
        <taxon>Eukaryota</taxon>
        <taxon>Fungi</taxon>
        <taxon>Dikarya</taxon>
        <taxon>Ascomycota</taxon>
        <taxon>Pezizomycotina</taxon>
        <taxon>Dothideomycetes</taxon>
        <taxon>Pleosporomycetidae</taxon>
        <taxon>Pleosporales</taxon>
        <taxon>Pleosporineae</taxon>
        <taxon>Pleosporaceae</taxon>
        <taxon>Alternaria</taxon>
        <taxon>Alternaria sect. Panax</taxon>
    </lineage>
</organism>
<name>A0AAD4F857_9PLEO</name>
<keyword evidence="2" id="KW-1185">Reference proteome</keyword>
<gene>
    <name evidence="1" type="ORF">G6011_11782</name>
</gene>
<accession>A0AAD4F857</accession>
<dbReference type="EMBL" id="JAANER010000013">
    <property type="protein sequence ID" value="KAG9184952.1"/>
    <property type="molecule type" value="Genomic_DNA"/>
</dbReference>
<evidence type="ECO:0000313" key="2">
    <source>
        <dbReference type="Proteomes" id="UP001199106"/>
    </source>
</evidence>
<sequence>MEVASPEKAKLSIETSTPGVLNWRAADKVTETGVHFFNMPVEDLREMTRFQAFEQTQRRQPQSSDELRALLVSAVTNNRSAPEEYALADARVKLQAGLIATYGIELKERMATMRMFAALATQQSRVVVDSLAVIVGEARKELATAQTALDGDIQDVAVAK</sequence>
<evidence type="ECO:0000313" key="1">
    <source>
        <dbReference type="EMBL" id="KAG9184952.1"/>
    </source>
</evidence>
<protein>
    <submittedName>
        <fullName evidence="1">Uncharacterized protein</fullName>
    </submittedName>
</protein>
<comment type="caution">
    <text evidence="1">The sequence shown here is derived from an EMBL/GenBank/DDBJ whole genome shotgun (WGS) entry which is preliminary data.</text>
</comment>
<reference evidence="1" key="1">
    <citation type="submission" date="2021-07" db="EMBL/GenBank/DDBJ databases">
        <title>Genome Resource of American Ginseng Black Spot Pathogen Alternaria panax.</title>
        <authorList>
            <person name="Qiu C."/>
            <person name="Wang W."/>
            <person name="Liu Z."/>
        </authorList>
    </citation>
    <scope>NUCLEOTIDE SEQUENCE</scope>
    <source>
        <strain evidence="1">BNCC115425</strain>
    </source>
</reference>